<evidence type="ECO:0000313" key="8">
    <source>
        <dbReference type="Proteomes" id="UP000232806"/>
    </source>
</evidence>
<dbReference type="AlphaFoldDB" id="A0A2H4VPD2"/>
<feature type="transmembrane region" description="Helical" evidence="1">
    <location>
        <begin position="85"/>
        <end position="105"/>
    </location>
</feature>
<dbReference type="GeneID" id="35124753"/>
<dbReference type="EMBL" id="CP017768">
    <property type="protein sequence ID" value="AUB59955.1"/>
    <property type="molecule type" value="Genomic_DNA"/>
</dbReference>
<dbReference type="Pfam" id="PF13240">
    <property type="entry name" value="Zn_Ribbon_1"/>
    <property type="match status" value="1"/>
</dbReference>
<keyword evidence="1" id="KW-0472">Membrane</keyword>
<dbReference type="Proteomes" id="UP000232631">
    <property type="component" value="Chromosome"/>
</dbReference>
<gene>
    <name evidence="3" type="ORF">BK007_09260</name>
    <name evidence="4" type="ORF">BK009_04235</name>
    <name evidence="5" type="ORF">HA271_04320</name>
    <name evidence="6" type="ORF">HG719_07315</name>
</gene>
<evidence type="ECO:0000313" key="7">
    <source>
        <dbReference type="Proteomes" id="UP000232631"/>
    </source>
</evidence>
<evidence type="ECO:0000256" key="1">
    <source>
        <dbReference type="SAM" id="Phobius"/>
    </source>
</evidence>
<keyword evidence="1" id="KW-1133">Transmembrane helix</keyword>
<dbReference type="EMBL" id="DUHE01000128">
    <property type="protein sequence ID" value="HII84064.1"/>
    <property type="molecule type" value="Genomic_DNA"/>
</dbReference>
<sequence>MVYCHNCGTKNDDDAEFCSKCGEPLKDVRDYEGRRRPRHHDDRYYRERQECFGLPHGNLIGPLIAGIVLILIGLSSIYGFNIWSVFWPVLIVVIGLLIIVGAIYGSRKKR</sequence>
<reference evidence="5" key="2">
    <citation type="journal article" date="2020" name="bioRxiv">
        <title>A rank-normalized archaeal taxonomy based on genome phylogeny resolves widespread incomplete and uneven classifications.</title>
        <authorList>
            <person name="Rinke C."/>
            <person name="Chuvochina M."/>
            <person name="Mussig A.J."/>
            <person name="Chaumeil P.-A."/>
            <person name="Waite D.W."/>
            <person name="Whitman W.B."/>
            <person name="Parks D.H."/>
            <person name="Hugenholtz P."/>
        </authorList>
    </citation>
    <scope>NUCLEOTIDE SEQUENCE</scope>
    <source>
        <strain evidence="5">UBA11802</strain>
    </source>
</reference>
<proteinExistence type="predicted"/>
<feature type="domain" description="Zinc-ribbon" evidence="2">
    <location>
        <begin position="3"/>
        <end position="25"/>
    </location>
</feature>
<evidence type="ECO:0000313" key="5">
    <source>
        <dbReference type="EMBL" id="HII84064.1"/>
    </source>
</evidence>
<dbReference type="KEGG" id="msub:BK009_04235"/>
<feature type="transmembrane region" description="Helical" evidence="1">
    <location>
        <begin position="59"/>
        <end position="79"/>
    </location>
</feature>
<name>A0A2H4VPD2_9EURY</name>
<organism evidence="4 7">
    <name type="scientific">Methanobacterium subterraneum</name>
    <dbReference type="NCBI Taxonomy" id="59277"/>
    <lineage>
        <taxon>Archaea</taxon>
        <taxon>Methanobacteriati</taxon>
        <taxon>Methanobacteriota</taxon>
        <taxon>Methanomada group</taxon>
        <taxon>Methanobacteria</taxon>
        <taxon>Methanobacteriales</taxon>
        <taxon>Methanobacteriaceae</taxon>
        <taxon>Methanobacterium</taxon>
    </lineage>
</organism>
<dbReference type="OrthoDB" id="82467at2157"/>
<keyword evidence="1" id="KW-0812">Transmembrane</keyword>
<dbReference type="EMBL" id="CP017766">
    <property type="protein sequence ID" value="AUB56176.1"/>
    <property type="molecule type" value="Genomic_DNA"/>
</dbReference>
<evidence type="ECO:0000313" key="9">
    <source>
        <dbReference type="Proteomes" id="UP000591058"/>
    </source>
</evidence>
<dbReference type="InterPro" id="IPR026870">
    <property type="entry name" value="Zinc_ribbon_dom"/>
</dbReference>
<dbReference type="Proteomes" id="UP000586031">
    <property type="component" value="Unassembled WGS sequence"/>
</dbReference>
<evidence type="ECO:0000313" key="4">
    <source>
        <dbReference type="EMBL" id="AUB59955.1"/>
    </source>
</evidence>
<dbReference type="Proteomes" id="UP000232806">
    <property type="component" value="Chromosome"/>
</dbReference>
<accession>A0A2H4VPD2</accession>
<accession>A0A2H4VDK2</accession>
<dbReference type="RefSeq" id="WP_100906149.1">
    <property type="nucleotide sequence ID" value="NZ_CP017766.1"/>
</dbReference>
<reference evidence="6 9" key="3">
    <citation type="submission" date="2020-04" db="EMBL/GenBank/DDBJ databases">
        <title>Draft genome of Methanobacterium subterraneum isolated from animal feces.</title>
        <authorList>
            <person name="Ouboter H.T."/>
            <person name="Berger S."/>
            <person name="Gungor E."/>
            <person name="Jetten M.S.M."/>
            <person name="Welte C.U."/>
        </authorList>
    </citation>
    <scope>NUCLEOTIDE SEQUENCE [LARGE SCALE GENOMIC DNA]</scope>
    <source>
        <strain evidence="6">HO_2020</strain>
    </source>
</reference>
<keyword evidence="7" id="KW-1185">Reference proteome</keyword>
<evidence type="ECO:0000313" key="3">
    <source>
        <dbReference type="EMBL" id="AUB56176.1"/>
    </source>
</evidence>
<reference evidence="7 8" key="1">
    <citation type="submission" date="2016-10" db="EMBL/GenBank/DDBJ databases">
        <title>Comparative genomics between deep and shallow subseafloor isolates.</title>
        <authorList>
            <person name="Ishii S."/>
            <person name="Miller J.R."/>
            <person name="Sutton G."/>
            <person name="Suzuki S."/>
            <person name="Methe B."/>
            <person name="Inagaki F."/>
            <person name="Imachi H."/>
        </authorList>
    </citation>
    <scope>NUCLEOTIDE SEQUENCE [LARGE SCALE GENOMIC DNA]</scope>
    <source>
        <strain evidence="4 7">A8p</strain>
        <strain evidence="3 8">MO-MB1</strain>
    </source>
</reference>
<evidence type="ECO:0000313" key="6">
    <source>
        <dbReference type="EMBL" id="NMO09637.1"/>
    </source>
</evidence>
<evidence type="ECO:0000259" key="2">
    <source>
        <dbReference type="Pfam" id="PF13240"/>
    </source>
</evidence>
<dbReference type="Proteomes" id="UP000591058">
    <property type="component" value="Unassembled WGS sequence"/>
</dbReference>
<protein>
    <submittedName>
        <fullName evidence="4 5">Zinc-ribbon domain-containing protein</fullName>
    </submittedName>
</protein>
<dbReference type="EMBL" id="JABBYL010000026">
    <property type="protein sequence ID" value="NMO09637.1"/>
    <property type="molecule type" value="Genomic_DNA"/>
</dbReference>